<keyword evidence="2" id="KW-1185">Reference proteome</keyword>
<accession>A0AC60PKI3</accession>
<evidence type="ECO:0000313" key="2">
    <source>
        <dbReference type="Proteomes" id="UP000805193"/>
    </source>
</evidence>
<evidence type="ECO:0000313" key="1">
    <source>
        <dbReference type="EMBL" id="KAG0421424.1"/>
    </source>
</evidence>
<comment type="caution">
    <text evidence="1">The sequence shown here is derived from an EMBL/GenBank/DDBJ whole genome shotgun (WGS) entry which is preliminary data.</text>
</comment>
<sequence length="248" mass="28224">MTRSKAVPDRWLDYHTVGGIIPGTRFISFKVPLQESICSRLPPEARFTPSDLLQRVYGLGLIIDLTCTNRYYDRDFILRNGIYHAKIVCAGQQIPHAGVVGEFFRNRRPLLMDPRNNGKLIGVHCTHGVNRTGYLVCRYMIERLGVPPDDAIREFECARGHRFDRDEYVRDLRVPRNVPWTNHTEQGAGYAYGTHWTDAGQNLMPPVAPLTAMPATYEAPLPPLQPIPPIYGSAVDYRYWQGCTPKLE</sequence>
<protein>
    <submittedName>
        <fullName evidence="1">Uncharacterized protein</fullName>
    </submittedName>
</protein>
<name>A0AC60PKI3_IXOPE</name>
<reference evidence="1 2" key="1">
    <citation type="journal article" date="2020" name="Cell">
        <title>Large-Scale Comparative Analyses of Tick Genomes Elucidate Their Genetic Diversity and Vector Capacities.</title>
        <authorList>
            <consortium name="Tick Genome and Microbiome Consortium (TIGMIC)"/>
            <person name="Jia N."/>
            <person name="Wang J."/>
            <person name="Shi W."/>
            <person name="Du L."/>
            <person name="Sun Y."/>
            <person name="Zhan W."/>
            <person name="Jiang J.F."/>
            <person name="Wang Q."/>
            <person name="Zhang B."/>
            <person name="Ji P."/>
            <person name="Bell-Sakyi L."/>
            <person name="Cui X.M."/>
            <person name="Yuan T.T."/>
            <person name="Jiang B.G."/>
            <person name="Yang W.F."/>
            <person name="Lam T.T."/>
            <person name="Chang Q.C."/>
            <person name="Ding S.J."/>
            <person name="Wang X.J."/>
            <person name="Zhu J.G."/>
            <person name="Ruan X.D."/>
            <person name="Zhao L."/>
            <person name="Wei J.T."/>
            <person name="Ye R.Z."/>
            <person name="Que T.C."/>
            <person name="Du C.H."/>
            <person name="Zhou Y.H."/>
            <person name="Cheng J.X."/>
            <person name="Dai P.F."/>
            <person name="Guo W.B."/>
            <person name="Han X.H."/>
            <person name="Huang E.J."/>
            <person name="Li L.F."/>
            <person name="Wei W."/>
            <person name="Gao Y.C."/>
            <person name="Liu J.Z."/>
            <person name="Shao H.Z."/>
            <person name="Wang X."/>
            <person name="Wang C.C."/>
            <person name="Yang T.C."/>
            <person name="Huo Q.B."/>
            <person name="Li W."/>
            <person name="Chen H.Y."/>
            <person name="Chen S.E."/>
            <person name="Zhou L.G."/>
            <person name="Ni X.B."/>
            <person name="Tian J.H."/>
            <person name="Sheng Y."/>
            <person name="Liu T."/>
            <person name="Pan Y.S."/>
            <person name="Xia L.Y."/>
            <person name="Li J."/>
            <person name="Zhao F."/>
            <person name="Cao W.C."/>
        </authorList>
    </citation>
    <scope>NUCLEOTIDE SEQUENCE [LARGE SCALE GENOMIC DNA]</scope>
    <source>
        <strain evidence="1">Iper-2018</strain>
    </source>
</reference>
<proteinExistence type="predicted"/>
<gene>
    <name evidence="1" type="ORF">HPB47_002684</name>
</gene>
<dbReference type="Proteomes" id="UP000805193">
    <property type="component" value="Unassembled WGS sequence"/>
</dbReference>
<dbReference type="EMBL" id="JABSTQ010010369">
    <property type="protein sequence ID" value="KAG0421424.1"/>
    <property type="molecule type" value="Genomic_DNA"/>
</dbReference>
<organism evidence="1 2">
    <name type="scientific">Ixodes persulcatus</name>
    <name type="common">Taiga tick</name>
    <dbReference type="NCBI Taxonomy" id="34615"/>
    <lineage>
        <taxon>Eukaryota</taxon>
        <taxon>Metazoa</taxon>
        <taxon>Ecdysozoa</taxon>
        <taxon>Arthropoda</taxon>
        <taxon>Chelicerata</taxon>
        <taxon>Arachnida</taxon>
        <taxon>Acari</taxon>
        <taxon>Parasitiformes</taxon>
        <taxon>Ixodida</taxon>
        <taxon>Ixodoidea</taxon>
        <taxon>Ixodidae</taxon>
        <taxon>Ixodinae</taxon>
        <taxon>Ixodes</taxon>
    </lineage>
</organism>